<keyword evidence="13" id="KW-1185">Reference proteome</keyword>
<evidence type="ECO:0000256" key="1">
    <source>
        <dbReference type="ARBA" id="ARBA00000900"/>
    </source>
</evidence>
<dbReference type="EC" id="2.3.2.27" evidence="4"/>
<keyword evidence="9" id="KW-0472">Membrane</keyword>
<keyword evidence="6" id="KW-0812">Transmembrane</keyword>
<dbReference type="AlphaFoldDB" id="A0A392QJI0"/>
<accession>A0A392QJI0</accession>
<dbReference type="Pfam" id="PF11145">
    <property type="entry name" value="DUF2921"/>
    <property type="match status" value="1"/>
</dbReference>
<keyword evidence="7" id="KW-0833">Ubl conjugation pathway</keyword>
<organism evidence="12 13">
    <name type="scientific">Trifolium medium</name>
    <dbReference type="NCBI Taxonomy" id="97028"/>
    <lineage>
        <taxon>Eukaryota</taxon>
        <taxon>Viridiplantae</taxon>
        <taxon>Streptophyta</taxon>
        <taxon>Embryophyta</taxon>
        <taxon>Tracheophyta</taxon>
        <taxon>Spermatophyta</taxon>
        <taxon>Magnoliopsida</taxon>
        <taxon>eudicotyledons</taxon>
        <taxon>Gunneridae</taxon>
        <taxon>Pentapetalae</taxon>
        <taxon>rosids</taxon>
        <taxon>fabids</taxon>
        <taxon>Fabales</taxon>
        <taxon>Fabaceae</taxon>
        <taxon>Papilionoideae</taxon>
        <taxon>50 kb inversion clade</taxon>
        <taxon>NPAAA clade</taxon>
        <taxon>Hologalegina</taxon>
        <taxon>IRL clade</taxon>
        <taxon>Trifolieae</taxon>
        <taxon>Trifolium</taxon>
    </lineage>
</organism>
<feature type="non-terminal residue" evidence="12">
    <location>
        <position position="171"/>
    </location>
</feature>
<evidence type="ECO:0000256" key="7">
    <source>
        <dbReference type="ARBA" id="ARBA00022786"/>
    </source>
</evidence>
<keyword evidence="8" id="KW-1133">Transmembrane helix</keyword>
<evidence type="ECO:0000256" key="10">
    <source>
        <dbReference type="SAM" id="SignalP"/>
    </source>
</evidence>
<evidence type="ECO:0000313" key="13">
    <source>
        <dbReference type="Proteomes" id="UP000265520"/>
    </source>
</evidence>
<evidence type="ECO:0000256" key="5">
    <source>
        <dbReference type="ARBA" id="ARBA00022679"/>
    </source>
</evidence>
<dbReference type="PANTHER" id="PTHR33389">
    <property type="entry name" value="FAMILY PROTEIN, PUTATIVE (DUF2921)-RELATED"/>
    <property type="match status" value="1"/>
</dbReference>
<proteinExistence type="predicted"/>
<name>A0A392QJI0_9FABA</name>
<dbReference type="EMBL" id="LXQA010139660">
    <property type="protein sequence ID" value="MCI24119.1"/>
    <property type="molecule type" value="Genomic_DNA"/>
</dbReference>
<dbReference type="InterPro" id="IPR021319">
    <property type="entry name" value="DUF2921"/>
</dbReference>
<dbReference type="GO" id="GO:0012505">
    <property type="term" value="C:endomembrane system"/>
    <property type="evidence" value="ECO:0007669"/>
    <property type="project" value="UniProtKB-SubCell"/>
</dbReference>
<dbReference type="PANTHER" id="PTHR33389:SF18">
    <property type="entry name" value="OS01G0677900 PROTEIN"/>
    <property type="match status" value="1"/>
</dbReference>
<evidence type="ECO:0000256" key="3">
    <source>
        <dbReference type="ARBA" id="ARBA00004906"/>
    </source>
</evidence>
<evidence type="ECO:0000256" key="2">
    <source>
        <dbReference type="ARBA" id="ARBA00004127"/>
    </source>
</evidence>
<evidence type="ECO:0000256" key="4">
    <source>
        <dbReference type="ARBA" id="ARBA00012483"/>
    </source>
</evidence>
<protein>
    <recommendedName>
        <fullName evidence="4">RING-type E3 ubiquitin transferase</fullName>
        <ecNumber evidence="4">2.3.2.27</ecNumber>
    </recommendedName>
</protein>
<feature type="chain" id="PRO_5017298233" description="RING-type E3 ubiquitin transferase" evidence="10">
    <location>
        <begin position="17"/>
        <end position="171"/>
    </location>
</feature>
<comment type="subcellular location">
    <subcellularLocation>
        <location evidence="2">Endomembrane system</location>
        <topology evidence="2">Multi-pass membrane protein</topology>
    </subcellularLocation>
</comment>
<dbReference type="Proteomes" id="UP000265520">
    <property type="component" value="Unassembled WGS sequence"/>
</dbReference>
<comment type="catalytic activity">
    <reaction evidence="1">
        <text>S-ubiquitinyl-[E2 ubiquitin-conjugating enzyme]-L-cysteine + [acceptor protein]-L-lysine = [E2 ubiquitin-conjugating enzyme]-L-cysteine + N(6)-ubiquitinyl-[acceptor protein]-L-lysine.</text>
        <dbReference type="EC" id="2.3.2.27"/>
    </reaction>
</comment>
<dbReference type="GO" id="GO:0061630">
    <property type="term" value="F:ubiquitin protein ligase activity"/>
    <property type="evidence" value="ECO:0007669"/>
    <property type="project" value="UniProtKB-EC"/>
</dbReference>
<feature type="signal peptide" evidence="10">
    <location>
        <begin position="1"/>
        <end position="16"/>
    </location>
</feature>
<keyword evidence="10" id="KW-0732">Signal</keyword>
<sequence length="171" mass="19910">MMSILTLGHMIPLVLNFEATLAQDYYNKNFVFGYVGWLEVNEISVRIITMVAFLLQFRLLQLTWSSRKTNESENRLWIAERKATYVTFPLYAAGLLISLLLKLKRDDFQNDTSWEKMKSYGGLVLDGFLLPQVILNLFSNMNENVLSCSFYFGTTFVRLLPHAYDLYRAHN</sequence>
<reference evidence="12 13" key="1">
    <citation type="journal article" date="2018" name="Front. Plant Sci.">
        <title>Red Clover (Trifolium pratense) and Zigzag Clover (T. medium) - A Picture of Genomic Similarities and Differences.</title>
        <authorList>
            <person name="Dluhosova J."/>
            <person name="Istvanek J."/>
            <person name="Nedelnik J."/>
            <person name="Repkova J."/>
        </authorList>
    </citation>
    <scope>NUCLEOTIDE SEQUENCE [LARGE SCALE GENOMIC DNA]</scope>
    <source>
        <strain evidence="13">cv. 10/8</strain>
        <tissue evidence="12">Leaf</tissue>
    </source>
</reference>
<evidence type="ECO:0000256" key="9">
    <source>
        <dbReference type="ARBA" id="ARBA00023136"/>
    </source>
</evidence>
<evidence type="ECO:0000313" key="12">
    <source>
        <dbReference type="EMBL" id="MCI24119.1"/>
    </source>
</evidence>
<feature type="domain" description="SWEET-like" evidence="11">
    <location>
        <begin position="1"/>
        <end position="171"/>
    </location>
</feature>
<comment type="caution">
    <text evidence="12">The sequence shown here is derived from an EMBL/GenBank/DDBJ whole genome shotgun (WGS) entry which is preliminary data.</text>
</comment>
<evidence type="ECO:0000256" key="6">
    <source>
        <dbReference type="ARBA" id="ARBA00022692"/>
    </source>
</evidence>
<keyword evidence="5" id="KW-0808">Transferase</keyword>
<evidence type="ECO:0000256" key="8">
    <source>
        <dbReference type="ARBA" id="ARBA00022989"/>
    </source>
</evidence>
<comment type="pathway">
    <text evidence="3">Protein modification; protein ubiquitination.</text>
</comment>
<evidence type="ECO:0000259" key="11">
    <source>
        <dbReference type="Pfam" id="PF11145"/>
    </source>
</evidence>